<reference evidence="3" key="1">
    <citation type="submission" date="2017-04" db="EMBL/GenBank/DDBJ databases">
        <authorList>
            <person name="Varghese N."/>
            <person name="Submissions S."/>
        </authorList>
    </citation>
    <scope>NUCLEOTIDE SEQUENCE [LARGE SCALE GENOMIC DNA]</scope>
    <source>
        <strain evidence="3">DSM 16512</strain>
    </source>
</reference>
<dbReference type="GO" id="GO:0051607">
    <property type="term" value="P:defense response to virus"/>
    <property type="evidence" value="ECO:0007669"/>
    <property type="project" value="UniProtKB-KW"/>
</dbReference>
<evidence type="ECO:0000313" key="2">
    <source>
        <dbReference type="EMBL" id="SMC08870.1"/>
    </source>
</evidence>
<accession>A0A1W1WS54</accession>
<keyword evidence="1" id="KW-0051">Antiviral defense</keyword>
<dbReference type="EMBL" id="FWWZ01000001">
    <property type="protein sequence ID" value="SMC08870.1"/>
    <property type="molecule type" value="Genomic_DNA"/>
</dbReference>
<evidence type="ECO:0000256" key="1">
    <source>
        <dbReference type="ARBA" id="ARBA00023118"/>
    </source>
</evidence>
<name>A0A1W1WS54_9BACT</name>
<gene>
    <name evidence="2" type="ORF">SAMN05660197_0646</name>
</gene>
<organism evidence="2 3">
    <name type="scientific">Nitratiruptor tergarcus DSM 16512</name>
    <dbReference type="NCBI Taxonomy" id="1069081"/>
    <lineage>
        <taxon>Bacteria</taxon>
        <taxon>Pseudomonadati</taxon>
        <taxon>Campylobacterota</taxon>
        <taxon>Epsilonproteobacteria</taxon>
        <taxon>Nautiliales</taxon>
        <taxon>Nitratiruptoraceae</taxon>
        <taxon>Nitratiruptor</taxon>
    </lineage>
</organism>
<dbReference type="Proteomes" id="UP000192602">
    <property type="component" value="Unassembled WGS sequence"/>
</dbReference>
<dbReference type="InterPro" id="IPR013337">
    <property type="entry name" value="CRISPR-assoc_prot_Cas5_Tneap"/>
</dbReference>
<dbReference type="AlphaFoldDB" id="A0A1W1WS54"/>
<dbReference type="STRING" id="1069081.SAMN05660197_0646"/>
<dbReference type="NCBIfam" id="TIGR02593">
    <property type="entry name" value="CRISPR_cas5"/>
    <property type="match status" value="1"/>
</dbReference>
<dbReference type="RefSeq" id="WP_084275130.1">
    <property type="nucleotide sequence ID" value="NZ_AP026671.1"/>
</dbReference>
<protein>
    <submittedName>
        <fullName evidence="2">CRISPR-associated protein Cas5t</fullName>
    </submittedName>
</protein>
<dbReference type="OrthoDB" id="9782505at2"/>
<dbReference type="InterPro" id="IPR013422">
    <property type="entry name" value="CRISPR-assoc_prot_Cas5_N"/>
</dbReference>
<keyword evidence="3" id="KW-1185">Reference proteome</keyword>
<sequence>MKLLKIKAYQIFANYRKPMSFNFWDSYPLPPLSTVRGWFHTVVEAKEYIPMSMSIQGKFSSVVQDLQTLIKFDRKRNKEGEIVLKSFKNKVFSKSPTFVTNIYDIHLNIYIKAEEKYLKLFKENLLKNEYPSLGRKEDLIRIDYIDFIEAINKDFSEEEHIIDYGIYLNKETAVNLGIVGINYRMNFKYDKELLDKTGLRYFEKKDVVYIDHDYIEDGDLLFDEEDKRVIDLIGY</sequence>
<evidence type="ECO:0000313" key="3">
    <source>
        <dbReference type="Proteomes" id="UP000192602"/>
    </source>
</evidence>
<dbReference type="NCBIfam" id="TIGR01895">
    <property type="entry name" value="cas_Cas5t"/>
    <property type="match status" value="1"/>
</dbReference>
<proteinExistence type="predicted"/>